<name>A0ABD0MXD7_CIRMR</name>
<evidence type="ECO:0000313" key="3">
    <source>
        <dbReference type="Proteomes" id="UP001529510"/>
    </source>
</evidence>
<feature type="domain" description="Mixed lineage kinase" evidence="1">
    <location>
        <begin position="4"/>
        <end position="110"/>
    </location>
</feature>
<dbReference type="InterPro" id="IPR054000">
    <property type="entry name" value="MLKL_N"/>
</dbReference>
<feature type="non-terminal residue" evidence="2">
    <location>
        <position position="135"/>
    </location>
</feature>
<sequence length="135" mass="15510">MDIIEPILAIAEKLYSLCGEVKANKKRCSRLAHRVRTLAELVKAVKVRGFGIEPEQVINGLENLKLTLEKYTSFSYLKRITKAYDLGEEFSGLNERLNDAAQLLSLALQRRCFRKQHGGRKMKRTDRVTLWNFGI</sequence>
<protein>
    <recommendedName>
        <fullName evidence="1">Mixed lineage kinase domain-containing protein</fullName>
    </recommendedName>
</protein>
<dbReference type="Proteomes" id="UP001529510">
    <property type="component" value="Unassembled WGS sequence"/>
</dbReference>
<dbReference type="InterPro" id="IPR036537">
    <property type="entry name" value="Adaptor_Cbl_N_dom_sf"/>
</dbReference>
<dbReference type="EMBL" id="JAMKFB020000025">
    <property type="protein sequence ID" value="KAL0154649.1"/>
    <property type="molecule type" value="Genomic_DNA"/>
</dbReference>
<evidence type="ECO:0000259" key="1">
    <source>
        <dbReference type="Pfam" id="PF22215"/>
    </source>
</evidence>
<dbReference type="InterPro" id="IPR059179">
    <property type="entry name" value="MLKL-like_MCAfunc"/>
</dbReference>
<organism evidence="2 3">
    <name type="scientific">Cirrhinus mrigala</name>
    <name type="common">Mrigala</name>
    <dbReference type="NCBI Taxonomy" id="683832"/>
    <lineage>
        <taxon>Eukaryota</taxon>
        <taxon>Metazoa</taxon>
        <taxon>Chordata</taxon>
        <taxon>Craniata</taxon>
        <taxon>Vertebrata</taxon>
        <taxon>Euteleostomi</taxon>
        <taxon>Actinopterygii</taxon>
        <taxon>Neopterygii</taxon>
        <taxon>Teleostei</taxon>
        <taxon>Ostariophysi</taxon>
        <taxon>Cypriniformes</taxon>
        <taxon>Cyprinidae</taxon>
        <taxon>Labeoninae</taxon>
        <taxon>Labeonini</taxon>
        <taxon>Cirrhinus</taxon>
    </lineage>
</organism>
<keyword evidence="3" id="KW-1185">Reference proteome</keyword>
<dbReference type="CDD" id="cd21037">
    <property type="entry name" value="MLKL_NTD"/>
    <property type="match status" value="1"/>
</dbReference>
<dbReference type="AlphaFoldDB" id="A0ABD0MXD7"/>
<evidence type="ECO:0000313" key="2">
    <source>
        <dbReference type="EMBL" id="KAL0154649.1"/>
    </source>
</evidence>
<dbReference type="Pfam" id="PF22215">
    <property type="entry name" value="MLKL_N"/>
    <property type="match status" value="1"/>
</dbReference>
<gene>
    <name evidence="2" type="ORF">M9458_048912</name>
</gene>
<proteinExistence type="predicted"/>
<accession>A0ABD0MXD7</accession>
<comment type="caution">
    <text evidence="2">The sequence shown here is derived from an EMBL/GenBank/DDBJ whole genome shotgun (WGS) entry which is preliminary data.</text>
</comment>
<dbReference type="Gene3D" id="1.20.930.20">
    <property type="entry name" value="Adaptor protein Cbl, N-terminal domain"/>
    <property type="match status" value="1"/>
</dbReference>
<reference evidence="2 3" key="1">
    <citation type="submission" date="2024-05" db="EMBL/GenBank/DDBJ databases">
        <title>Genome sequencing and assembly of Indian major carp, Cirrhinus mrigala (Hamilton, 1822).</title>
        <authorList>
            <person name="Mohindra V."/>
            <person name="Chowdhury L.M."/>
            <person name="Lal K."/>
            <person name="Jena J.K."/>
        </authorList>
    </citation>
    <scope>NUCLEOTIDE SEQUENCE [LARGE SCALE GENOMIC DNA]</scope>
    <source>
        <strain evidence="2">CM1030</strain>
        <tissue evidence="2">Blood</tissue>
    </source>
</reference>